<name>A0ACC2YH05_9PEZI</name>
<evidence type="ECO:0000313" key="1">
    <source>
        <dbReference type="EMBL" id="KAJ9634517.1"/>
    </source>
</evidence>
<gene>
    <name evidence="1" type="ORF">H2199_008974</name>
</gene>
<comment type="caution">
    <text evidence="1">The sequence shown here is derived from an EMBL/GenBank/DDBJ whole genome shotgun (WGS) entry which is preliminary data.</text>
</comment>
<organism evidence="1 2">
    <name type="scientific">Coniosporium tulheliwenetii</name>
    <dbReference type="NCBI Taxonomy" id="3383036"/>
    <lineage>
        <taxon>Eukaryota</taxon>
        <taxon>Fungi</taxon>
        <taxon>Dikarya</taxon>
        <taxon>Ascomycota</taxon>
        <taxon>Pezizomycotina</taxon>
        <taxon>Dothideomycetes</taxon>
        <taxon>Dothideomycetes incertae sedis</taxon>
        <taxon>Coniosporium</taxon>
    </lineage>
</organism>
<reference evidence="1" key="1">
    <citation type="submission" date="2022-10" db="EMBL/GenBank/DDBJ databases">
        <title>Culturing micro-colonial fungi from biological soil crusts in the Mojave desert and describing Neophaeococcomyces mojavensis, and introducing the new genera and species Taxawa tesnikishii.</title>
        <authorList>
            <person name="Kurbessoian T."/>
            <person name="Stajich J.E."/>
        </authorList>
    </citation>
    <scope>NUCLEOTIDE SEQUENCE</scope>
    <source>
        <strain evidence="1">JES_115</strain>
    </source>
</reference>
<proteinExistence type="predicted"/>
<protein>
    <submittedName>
        <fullName evidence="1">Uncharacterized protein</fullName>
    </submittedName>
</protein>
<sequence>MPASTFTPATSTPAATASWVYSLSAAPDPINPFTMSQRTSQNNRVHSLGGTRDVVLKVLANETFTTADFHRLRQYPISSTLRHLAASDGLSAAGAKALSADNIINGPIRDVFVNHNAHQSFWLYVQHGHHTVGSNETVVKVNGTAHMMDTHAVEAIISFGNKVVPTTWMASGGEMRPMEFALVPAATVTCPPTPAFLSDFLSVLAINRCDEIFGIDTIAKGGAWIEMKIGEASVTVPMNDGDCDNQEEFIAVAFIFDKEKPEFRVHGRCGKDHKHTTKPK</sequence>
<evidence type="ECO:0000313" key="2">
    <source>
        <dbReference type="Proteomes" id="UP001172680"/>
    </source>
</evidence>
<keyword evidence="2" id="KW-1185">Reference proteome</keyword>
<dbReference type="EMBL" id="JAPDRP010000032">
    <property type="protein sequence ID" value="KAJ9634517.1"/>
    <property type="molecule type" value="Genomic_DNA"/>
</dbReference>
<accession>A0ACC2YH05</accession>
<dbReference type="Proteomes" id="UP001172680">
    <property type="component" value="Unassembled WGS sequence"/>
</dbReference>